<dbReference type="Pfam" id="PF17184">
    <property type="entry name" value="Rit1_C"/>
    <property type="match status" value="2"/>
</dbReference>
<dbReference type="GO" id="GO:0043399">
    <property type="term" value="F:tRNA adenosine(64)-2'-O-ribosylphosphate transferase activity"/>
    <property type="evidence" value="ECO:0007669"/>
    <property type="project" value="InterPro"/>
</dbReference>
<dbReference type="InterPro" id="IPR033449">
    <property type="entry name" value="Rit1_N"/>
</dbReference>
<evidence type="ECO:0000313" key="3">
    <source>
        <dbReference type="EMBL" id="KAF2238716.1"/>
    </source>
</evidence>
<evidence type="ECO:0000259" key="2">
    <source>
        <dbReference type="Pfam" id="PF17184"/>
    </source>
</evidence>
<dbReference type="Proteomes" id="UP000800092">
    <property type="component" value="Unassembled WGS sequence"/>
</dbReference>
<feature type="domain" description="Rit1 N-terminal" evidence="2">
    <location>
        <begin position="24"/>
        <end position="109"/>
    </location>
</feature>
<proteinExistence type="predicted"/>
<dbReference type="OrthoDB" id="45256at2759"/>
<dbReference type="GO" id="GO:0005737">
    <property type="term" value="C:cytoplasm"/>
    <property type="evidence" value="ECO:0007669"/>
    <property type="project" value="TreeGrafter"/>
</dbReference>
<dbReference type="AlphaFoldDB" id="A0A6A6HKR2"/>
<feature type="domain" description="Rit1 N-terminal" evidence="2">
    <location>
        <begin position="115"/>
        <end position="250"/>
    </location>
</feature>
<dbReference type="GO" id="GO:0019988">
    <property type="term" value="P:charged-tRNA amino acid modification"/>
    <property type="evidence" value="ECO:0007669"/>
    <property type="project" value="InterPro"/>
</dbReference>
<gene>
    <name evidence="3" type="ORF">EV356DRAFT_517982</name>
</gene>
<feature type="domain" description="Rit1 DUSP-like" evidence="1">
    <location>
        <begin position="310"/>
        <end position="418"/>
    </location>
</feature>
<dbReference type="PIRSF" id="PIRSF007747">
    <property type="entry name" value="Ribosyl_Ptfrase"/>
    <property type="match status" value="1"/>
</dbReference>
<dbReference type="InterPro" id="IPR007306">
    <property type="entry name" value="Rit1"/>
</dbReference>
<evidence type="ECO:0000259" key="1">
    <source>
        <dbReference type="Pfam" id="PF04179"/>
    </source>
</evidence>
<keyword evidence="4" id="KW-1185">Reference proteome</keyword>
<dbReference type="EMBL" id="ML991775">
    <property type="protein sequence ID" value="KAF2238716.1"/>
    <property type="molecule type" value="Genomic_DNA"/>
</dbReference>
<sequence>MPLHHTDLIFPSQSVPIHQSVSSLSRSRFSITNHLHSIDRDSRFVCRVADVLDLPLIANERCGSWYVPTQRKKGSVYFKSTDGHWGQWKFSLRRLNLGILDIVGEADGMFFPEDHKSHQLRTPSQVISRSEHSQIEAKIRQFVSSFIELNVDLHAVRSKISKPLLPVWITQDDKSLSTLQRDSQYHTVVLCTSSCSVIGGEDTDQGYIQGAGDDSENWAHSLTPALLWEHKDVLLSASEDDLPSIIAKLTSQDQHSASDRQMRPVAPTSQIFISEIASTSKPLLQGNTQAIITCGPSPQDDLEERLKSRYLHIKCGLGKQGSRDLRSELSKVRDFLPQIAAENVHDLIVCCETGKDFAAGVALAVLCLCAHDDGRVDFKDLGTQVNKTVVRQRLSWIVISYPDINPPRATVQAVKAFLMNGKYESS</sequence>
<reference evidence="3" key="1">
    <citation type="journal article" date="2020" name="Stud. Mycol.">
        <title>101 Dothideomycetes genomes: a test case for predicting lifestyles and emergence of pathogens.</title>
        <authorList>
            <person name="Haridas S."/>
            <person name="Albert R."/>
            <person name="Binder M."/>
            <person name="Bloem J."/>
            <person name="Labutti K."/>
            <person name="Salamov A."/>
            <person name="Andreopoulos B."/>
            <person name="Baker S."/>
            <person name="Barry K."/>
            <person name="Bills G."/>
            <person name="Bluhm B."/>
            <person name="Cannon C."/>
            <person name="Castanera R."/>
            <person name="Culley D."/>
            <person name="Daum C."/>
            <person name="Ezra D."/>
            <person name="Gonzalez J."/>
            <person name="Henrissat B."/>
            <person name="Kuo A."/>
            <person name="Liang C."/>
            <person name="Lipzen A."/>
            <person name="Lutzoni F."/>
            <person name="Magnuson J."/>
            <person name="Mondo S."/>
            <person name="Nolan M."/>
            <person name="Ohm R."/>
            <person name="Pangilinan J."/>
            <person name="Park H.-J."/>
            <person name="Ramirez L."/>
            <person name="Alfaro M."/>
            <person name="Sun H."/>
            <person name="Tritt A."/>
            <person name="Yoshinaga Y."/>
            <person name="Zwiers L.-H."/>
            <person name="Turgeon B."/>
            <person name="Goodwin S."/>
            <person name="Spatafora J."/>
            <person name="Crous P."/>
            <person name="Grigoriev I."/>
        </authorList>
    </citation>
    <scope>NUCLEOTIDE SEQUENCE</scope>
    <source>
        <strain evidence="3">Tuck. ex Michener</strain>
    </source>
</reference>
<organism evidence="3 4">
    <name type="scientific">Viridothelium virens</name>
    <name type="common">Speckled blister lichen</name>
    <name type="synonym">Trypethelium virens</name>
    <dbReference type="NCBI Taxonomy" id="1048519"/>
    <lineage>
        <taxon>Eukaryota</taxon>
        <taxon>Fungi</taxon>
        <taxon>Dikarya</taxon>
        <taxon>Ascomycota</taxon>
        <taxon>Pezizomycotina</taxon>
        <taxon>Dothideomycetes</taxon>
        <taxon>Dothideomycetes incertae sedis</taxon>
        <taxon>Trypetheliales</taxon>
        <taxon>Trypetheliaceae</taxon>
        <taxon>Viridothelium</taxon>
    </lineage>
</organism>
<dbReference type="PANTHER" id="PTHR31811">
    <property type="entry name" value="TRNA A64-2'-O-RIBOSYLPHOSPHATE TRANSFERASE"/>
    <property type="match status" value="1"/>
</dbReference>
<evidence type="ECO:0000313" key="4">
    <source>
        <dbReference type="Proteomes" id="UP000800092"/>
    </source>
</evidence>
<keyword evidence="3" id="KW-0808">Transferase</keyword>
<dbReference type="PANTHER" id="PTHR31811:SF0">
    <property type="entry name" value="TRNA A64-2'-O-RIBOSYLPHOSPHATE TRANSFERASE"/>
    <property type="match status" value="1"/>
</dbReference>
<dbReference type="InterPro" id="IPR033421">
    <property type="entry name" value="Rit1_DUSP-like"/>
</dbReference>
<protein>
    <submittedName>
        <fullName evidence="3">tRNA a64-2'-o-ribosylphosphate transferase</fullName>
    </submittedName>
</protein>
<dbReference type="Pfam" id="PF04179">
    <property type="entry name" value="Init_tRNA_PT"/>
    <property type="match status" value="1"/>
</dbReference>
<name>A0A6A6HKR2_VIRVR</name>
<accession>A0A6A6HKR2</accession>